<keyword evidence="4" id="KW-1185">Reference proteome</keyword>
<feature type="chain" id="PRO_5041979042" description="SMP-30/Gluconolactonase/LRE-like region domain-containing protein" evidence="2">
    <location>
        <begin position="17"/>
        <end position="329"/>
    </location>
</feature>
<comment type="caution">
    <text evidence="3">The sequence shown here is derived from an EMBL/GenBank/DDBJ whole genome shotgun (WGS) entry which is preliminary data.</text>
</comment>
<dbReference type="Proteomes" id="UP001187682">
    <property type="component" value="Unassembled WGS sequence"/>
</dbReference>
<keyword evidence="2" id="KW-0732">Signal</keyword>
<evidence type="ECO:0008006" key="5">
    <source>
        <dbReference type="Google" id="ProtNLM"/>
    </source>
</evidence>
<dbReference type="PANTHER" id="PTHR42060:SF1">
    <property type="entry name" value="NHL REPEAT-CONTAINING PROTEIN"/>
    <property type="match status" value="1"/>
</dbReference>
<feature type="compositionally biased region" description="Acidic residues" evidence="1">
    <location>
        <begin position="308"/>
        <end position="329"/>
    </location>
</feature>
<evidence type="ECO:0000256" key="2">
    <source>
        <dbReference type="SAM" id="SignalP"/>
    </source>
</evidence>
<dbReference type="Gene3D" id="2.120.10.30">
    <property type="entry name" value="TolB, C-terminal domain"/>
    <property type="match status" value="1"/>
</dbReference>
<evidence type="ECO:0000313" key="3">
    <source>
        <dbReference type="EMBL" id="SPO04008.1"/>
    </source>
</evidence>
<dbReference type="AlphaFoldDB" id="A0AAE8N224"/>
<dbReference type="SUPFAM" id="SSF63829">
    <property type="entry name" value="Calcium-dependent phosphotriesterase"/>
    <property type="match status" value="1"/>
</dbReference>
<sequence>MRPHALLLAAASTAAAQTVSTAFQLEDVGTWFENLAVRASGSVLATRMDAPEVWEIDPSTGTGSALVTVPGHLSTTGITELTADVFVFSAANFSFADPPGLEPGSLAVWKVDLSGEAEDPEPELVARFPDARFLNGMATWDVKRVLVGDTAGVVYLLDVETGEFETALDGPEVAGVNGLRARDGEVYAMSTTERILYRIPVDADARISGEVEALYQGLGIDDFDVGADGAVYAASPSGNVVVKIQGGEATTLAGGEGSLEVISPTSVRIGRGAGEGSIYVSTTGNGAFGGPEDVKEPASIVAIRLVEAEEEGNGDKDGGEEDGEVEGEE</sequence>
<feature type="region of interest" description="Disordered" evidence="1">
    <location>
        <begin position="306"/>
        <end position="329"/>
    </location>
</feature>
<dbReference type="InterPro" id="IPR052998">
    <property type="entry name" value="Hetero-Diels-Alderase-like"/>
</dbReference>
<dbReference type="InterPro" id="IPR011042">
    <property type="entry name" value="6-blade_b-propeller_TolB-like"/>
</dbReference>
<accession>A0AAE8N224</accession>
<dbReference type="EMBL" id="ONZQ02000009">
    <property type="protein sequence ID" value="SPO04008.1"/>
    <property type="molecule type" value="Genomic_DNA"/>
</dbReference>
<proteinExistence type="predicted"/>
<organism evidence="3 4">
    <name type="scientific">Cephalotrichum gorgonifer</name>
    <dbReference type="NCBI Taxonomy" id="2041049"/>
    <lineage>
        <taxon>Eukaryota</taxon>
        <taxon>Fungi</taxon>
        <taxon>Dikarya</taxon>
        <taxon>Ascomycota</taxon>
        <taxon>Pezizomycotina</taxon>
        <taxon>Sordariomycetes</taxon>
        <taxon>Hypocreomycetidae</taxon>
        <taxon>Microascales</taxon>
        <taxon>Microascaceae</taxon>
        <taxon>Cephalotrichum</taxon>
    </lineage>
</organism>
<name>A0AAE8N224_9PEZI</name>
<feature type="signal peptide" evidence="2">
    <location>
        <begin position="1"/>
        <end position="16"/>
    </location>
</feature>
<dbReference type="PANTHER" id="PTHR42060">
    <property type="entry name" value="NHL REPEAT-CONTAINING PROTEIN-RELATED"/>
    <property type="match status" value="1"/>
</dbReference>
<protein>
    <recommendedName>
        <fullName evidence="5">SMP-30/Gluconolactonase/LRE-like region domain-containing protein</fullName>
    </recommendedName>
</protein>
<reference evidence="3" key="1">
    <citation type="submission" date="2018-03" db="EMBL/GenBank/DDBJ databases">
        <authorList>
            <person name="Guldener U."/>
        </authorList>
    </citation>
    <scope>NUCLEOTIDE SEQUENCE</scope>
</reference>
<gene>
    <name evidence="3" type="ORF">DNG_06691</name>
</gene>
<evidence type="ECO:0000256" key="1">
    <source>
        <dbReference type="SAM" id="MobiDB-lite"/>
    </source>
</evidence>
<evidence type="ECO:0000313" key="4">
    <source>
        <dbReference type="Proteomes" id="UP001187682"/>
    </source>
</evidence>